<comment type="catalytic activity">
    <reaction evidence="1">
        <text>7-[(3S)-3-amino-3-carboxypropyl]wyosine(37) in tRNA(Phe) + S-adenosyl-L-methionine = 7-[(3S)-(3-amino-3-methoxycarbonyl)propyl]wyosine(37) in tRNA(Phe) + S-adenosyl-L-homocysteine</text>
        <dbReference type="Rhea" id="RHEA:36903"/>
        <dbReference type="Rhea" id="RHEA-COMP:10379"/>
        <dbReference type="Rhea" id="RHEA-COMP:11844"/>
        <dbReference type="ChEBI" id="CHEBI:57856"/>
        <dbReference type="ChEBI" id="CHEBI:59789"/>
        <dbReference type="ChEBI" id="CHEBI:73543"/>
        <dbReference type="ChEBI" id="CHEBI:74275"/>
        <dbReference type="EC" id="2.1.1.290"/>
    </reaction>
</comment>
<gene>
    <name evidence="14" type="ORF">IF1G_09826</name>
</gene>
<dbReference type="UniPathway" id="UPA00375"/>
<dbReference type="PANTHER" id="PTHR46529">
    <property type="entry name" value="TRNA WYBUTOSINE-SYNTHESIZING PROTEIN 4"/>
    <property type="match status" value="1"/>
</dbReference>
<evidence type="ECO:0000256" key="13">
    <source>
        <dbReference type="ARBA" id="ARBA00049250"/>
    </source>
</evidence>
<dbReference type="Pfam" id="PF13418">
    <property type="entry name" value="Beta-prop_TYW4"/>
    <property type="match status" value="1"/>
</dbReference>
<dbReference type="Proteomes" id="UP000315783">
    <property type="component" value="Unassembled WGS sequence"/>
</dbReference>
<dbReference type="SUPFAM" id="SSF50965">
    <property type="entry name" value="Galactose oxidase, central domain"/>
    <property type="match status" value="1"/>
</dbReference>
<dbReference type="GO" id="GO:0008175">
    <property type="term" value="F:tRNA methyltransferase activity"/>
    <property type="evidence" value="ECO:0007669"/>
    <property type="project" value="TreeGrafter"/>
</dbReference>
<evidence type="ECO:0000256" key="6">
    <source>
        <dbReference type="ARBA" id="ARBA00018045"/>
    </source>
</evidence>
<sequence length="863" mass="96417">MESTTSLVPTKPAITRAVRSQALDDLIMGTNSSSIVSKRSVERLYYPNEPPYFRYFVKKFQRRAPLINRGYWLRLRTIDVIVKQFLSRCTGPKIVINLGCGSDVLPWQSHVRYGNECEDALFIDIDYPDLMRKKRAIVLETPQLQGLLGPSFEVSQSDEDLVLLRSKQYCQIGCDLRELDALRKVLESLADLSNCPILFVAEVSVTYMDTESADNLLKWASSVGKAEFCLLEQLLPYGRGHPFAQTMLKHFEKLKTPPRSVAVYPTVSDQFKRFRSRGWSTVRIWDLWEAWSCDEFVKAEERVALDDVEPFDEWEEFMLFARHYFVLHASAAENTETMNRMPDMQTSKAQRGQELSIDFTTIPISRKRRFGAFATLQDVEGQKFALNMTGLGSNAREESYDVYSLDSRATSAPSLPLTGPSSRMCFTVTDLGSYGTLLVGGRGSPANALSDCWLLKNDHGWSWHSTWKLAAPLYRHSALRLPGTSLVLVAGGKTGRSQISKDYYVFSPEKGWLRCKIAGDVPKPSFGSILCNNPMSSSKSKHSGFICGGIDRSGLVVEEKYEWTLHTDYEQASIYIHWSEKQLTCKQPTITFTIMCGEFSPELSIFGAQTVDINGNTFICGGMGGDPSSDGQAMYCLSSSESKANIAKINRCSDDAATSPFMIGSSVLYHDGRIIIAGGGATCFSMGTFWETNVYQALVPAVLKSGRDRASDGLKPDKVHFIYSHRVVSSTSAQKSDSRVSRPDGETKISTIARLSLSSASEFESILQRGQPVVIENLHLGDCLKNWNADYMTDRVGGDKKVSSTTALIFDTSQKTLALLWPKLRRAIVCIYGHCQMTGRRSNQPNSKKTFPAWLQTSYCQKS</sequence>
<dbReference type="InterPro" id="IPR015915">
    <property type="entry name" value="Kelch-typ_b-propeller"/>
</dbReference>
<evidence type="ECO:0000256" key="7">
    <source>
        <dbReference type="ARBA" id="ARBA00022603"/>
    </source>
</evidence>
<keyword evidence="9" id="KW-0949">S-adenosyl-L-methionine</keyword>
<dbReference type="EMBL" id="SPUK01000019">
    <property type="protein sequence ID" value="TQV91327.1"/>
    <property type="molecule type" value="Genomic_DNA"/>
</dbReference>
<dbReference type="GO" id="GO:0031591">
    <property type="term" value="P:wybutosine biosynthetic process"/>
    <property type="evidence" value="ECO:0007669"/>
    <property type="project" value="TreeGrafter"/>
</dbReference>
<evidence type="ECO:0000256" key="3">
    <source>
        <dbReference type="ARBA" id="ARBA00010703"/>
    </source>
</evidence>
<evidence type="ECO:0000256" key="5">
    <source>
        <dbReference type="ARBA" id="ARBA00012779"/>
    </source>
</evidence>
<comment type="similarity">
    <text evidence="3">Belongs to the methyltransferase superfamily. LCMT family.</text>
</comment>
<evidence type="ECO:0000256" key="2">
    <source>
        <dbReference type="ARBA" id="ARBA00004797"/>
    </source>
</evidence>
<accession>A0A545UPC7</accession>
<dbReference type="InterPro" id="IPR014710">
    <property type="entry name" value="RmlC-like_jellyroll"/>
</dbReference>
<dbReference type="Pfam" id="PF04072">
    <property type="entry name" value="LCM"/>
    <property type="match status" value="1"/>
</dbReference>
<evidence type="ECO:0000256" key="10">
    <source>
        <dbReference type="ARBA" id="ARBA00022694"/>
    </source>
</evidence>
<evidence type="ECO:0000256" key="8">
    <source>
        <dbReference type="ARBA" id="ARBA00022679"/>
    </source>
</evidence>
<keyword evidence="15" id="KW-1185">Reference proteome</keyword>
<dbReference type="STRING" id="43265.A0A545UPC7"/>
<evidence type="ECO:0000256" key="1">
    <source>
        <dbReference type="ARBA" id="ARBA00001806"/>
    </source>
</evidence>
<dbReference type="AlphaFoldDB" id="A0A545UPC7"/>
<evidence type="ECO:0000256" key="9">
    <source>
        <dbReference type="ARBA" id="ARBA00022691"/>
    </source>
</evidence>
<evidence type="ECO:0000256" key="4">
    <source>
        <dbReference type="ARBA" id="ARBA00012155"/>
    </source>
</evidence>
<evidence type="ECO:0000256" key="11">
    <source>
        <dbReference type="ARBA" id="ARBA00029750"/>
    </source>
</evidence>
<dbReference type="SUPFAM" id="SSF53335">
    <property type="entry name" value="S-adenosyl-L-methionine-dependent methyltransferases"/>
    <property type="match status" value="1"/>
</dbReference>
<dbReference type="GO" id="GO:0030488">
    <property type="term" value="P:tRNA methylation"/>
    <property type="evidence" value="ECO:0007669"/>
    <property type="project" value="TreeGrafter"/>
</dbReference>
<evidence type="ECO:0000313" key="14">
    <source>
        <dbReference type="EMBL" id="TQV91327.1"/>
    </source>
</evidence>
<comment type="caution">
    <text evidence="14">The sequence shown here is derived from an EMBL/GenBank/DDBJ whole genome shotgun (WGS) entry which is preliminary data.</text>
</comment>
<dbReference type="Gene3D" id="3.40.50.150">
    <property type="entry name" value="Vaccinia Virus protein VP39"/>
    <property type="match status" value="1"/>
</dbReference>
<protein>
    <recommendedName>
        <fullName evidence="6">tRNA wybutosine-synthesizing protein 4</fullName>
        <ecNumber evidence="5">2.1.1.290</ecNumber>
        <ecNumber evidence="4">2.3.1.231</ecNumber>
    </recommendedName>
    <alternativeName>
        <fullName evidence="12">tRNA(Phe) (7-(3-amino-3-(methoxycarbonyl)propyl)wyosine(37)-N)-methoxycarbonyltransferase</fullName>
    </alternativeName>
    <alternativeName>
        <fullName evidence="11">tRNA(Phe) (7-(3-amino-3-carboxypropyl)wyosine(37)-O)-methyltransferase</fullName>
    </alternativeName>
</protein>
<keyword evidence="8 14" id="KW-0808">Transferase</keyword>
<keyword evidence="10" id="KW-0819">tRNA processing</keyword>
<dbReference type="Gene3D" id="2.120.10.80">
    <property type="entry name" value="Kelch-type beta propeller"/>
    <property type="match status" value="1"/>
</dbReference>
<name>A0A545UPC7_9HYPO</name>
<reference evidence="14 15" key="1">
    <citation type="journal article" date="2019" name="Appl. Microbiol. Biotechnol.">
        <title>Genome sequence of Isaria javanica and comparative genome analysis insights into family S53 peptidase evolution in fungal entomopathogens.</title>
        <authorList>
            <person name="Lin R."/>
            <person name="Zhang X."/>
            <person name="Xin B."/>
            <person name="Zou M."/>
            <person name="Gao Y."/>
            <person name="Qin F."/>
            <person name="Hu Q."/>
            <person name="Xie B."/>
            <person name="Cheng X."/>
        </authorList>
    </citation>
    <scope>NUCLEOTIDE SEQUENCE [LARGE SCALE GENOMIC DNA]</scope>
    <source>
        <strain evidence="14 15">IJ1G</strain>
    </source>
</reference>
<evidence type="ECO:0000313" key="15">
    <source>
        <dbReference type="Proteomes" id="UP000315783"/>
    </source>
</evidence>
<comment type="pathway">
    <text evidence="2">tRNA modification; wybutosine-tRNA(Phe) biosynthesis.</text>
</comment>
<evidence type="ECO:0000256" key="12">
    <source>
        <dbReference type="ARBA" id="ARBA00030847"/>
    </source>
</evidence>
<dbReference type="InterPro" id="IPR007213">
    <property type="entry name" value="Ppm1/Ppm2/Tcmp"/>
</dbReference>
<organism evidence="14 15">
    <name type="scientific">Cordyceps javanica</name>
    <dbReference type="NCBI Taxonomy" id="43265"/>
    <lineage>
        <taxon>Eukaryota</taxon>
        <taxon>Fungi</taxon>
        <taxon>Dikarya</taxon>
        <taxon>Ascomycota</taxon>
        <taxon>Pezizomycotina</taxon>
        <taxon>Sordariomycetes</taxon>
        <taxon>Hypocreomycetidae</taxon>
        <taxon>Hypocreales</taxon>
        <taxon>Cordycipitaceae</taxon>
        <taxon>Cordyceps</taxon>
    </lineage>
</organism>
<dbReference type="Gene3D" id="2.60.120.10">
    <property type="entry name" value="Jelly Rolls"/>
    <property type="match status" value="1"/>
</dbReference>
<dbReference type="PANTHER" id="PTHR46529:SF1">
    <property type="entry name" value="TRNA WYBUTOSINE-SYNTHESIZING PROTEIN 4"/>
    <property type="match status" value="1"/>
</dbReference>
<dbReference type="InterPro" id="IPR029063">
    <property type="entry name" value="SAM-dependent_MTases_sf"/>
</dbReference>
<keyword evidence="7 14" id="KW-0489">Methyltransferase</keyword>
<proteinExistence type="inferred from homology"/>
<dbReference type="EC" id="2.3.1.231" evidence="4"/>
<dbReference type="InterPro" id="IPR011043">
    <property type="entry name" value="Gal_Oxase/kelch_b-propeller"/>
</dbReference>
<comment type="catalytic activity">
    <reaction evidence="13">
        <text>7-[(3S)-(3-amino-3-methoxycarbonyl)propyl]wyosine(37) in tRNA(Phe) + S-adenosyl-L-methionine + CO2 = wybutosine(37) in tRNA(Phe) + S-adenosyl-L-homocysteine + 2 H(+)</text>
        <dbReference type="Rhea" id="RHEA:37119"/>
        <dbReference type="Rhea" id="RHEA-COMP:11844"/>
        <dbReference type="Rhea" id="RHEA-COMP:11847"/>
        <dbReference type="ChEBI" id="CHEBI:15378"/>
        <dbReference type="ChEBI" id="CHEBI:16526"/>
        <dbReference type="ChEBI" id="CHEBI:57856"/>
        <dbReference type="ChEBI" id="CHEBI:59789"/>
        <dbReference type="ChEBI" id="CHEBI:73544"/>
        <dbReference type="ChEBI" id="CHEBI:74275"/>
        <dbReference type="EC" id="2.3.1.231"/>
    </reaction>
</comment>
<dbReference type="EC" id="2.1.1.290" evidence="5"/>